<organism evidence="1 2">
    <name type="scientific">Novimethylophilus kurashikiensis</name>
    <dbReference type="NCBI Taxonomy" id="1825523"/>
    <lineage>
        <taxon>Bacteria</taxon>
        <taxon>Pseudomonadati</taxon>
        <taxon>Pseudomonadota</taxon>
        <taxon>Betaproteobacteria</taxon>
        <taxon>Nitrosomonadales</taxon>
        <taxon>Methylophilaceae</taxon>
        <taxon>Novimethylophilus</taxon>
    </lineage>
</organism>
<dbReference type="Proteomes" id="UP000245081">
    <property type="component" value="Unassembled WGS sequence"/>
</dbReference>
<keyword evidence="2" id="KW-1185">Reference proteome</keyword>
<protein>
    <submittedName>
        <fullName evidence="1">Tol-pal system protein</fullName>
    </submittedName>
</protein>
<dbReference type="InterPro" id="IPR029044">
    <property type="entry name" value="Nucleotide-diphossugar_trans"/>
</dbReference>
<dbReference type="RefSeq" id="WP_109017101.1">
    <property type="nucleotide sequence ID" value="NZ_BDOQ01000023.1"/>
</dbReference>
<reference evidence="1 2" key="1">
    <citation type="journal article" date="2018" name="Environ. Microbiol.">
        <title>Isolation and genomic characterization of Novimethylophilus kurashikiensis gen. nov. sp. nov., a new lanthanide-dependent methylotrophic species of Methylophilaceae.</title>
        <authorList>
            <person name="Lv H."/>
            <person name="Sahin N."/>
            <person name="Tani A."/>
        </authorList>
    </citation>
    <scope>NUCLEOTIDE SEQUENCE [LARGE SCALE GENOMIC DNA]</scope>
    <source>
        <strain evidence="1 2">La2-4</strain>
    </source>
</reference>
<proteinExistence type="predicted"/>
<accession>A0A2R5FCN5</accession>
<comment type="caution">
    <text evidence="1">The sequence shown here is derived from an EMBL/GenBank/DDBJ whole genome shotgun (WGS) entry which is preliminary data.</text>
</comment>
<evidence type="ECO:0000313" key="1">
    <source>
        <dbReference type="EMBL" id="GBG15956.1"/>
    </source>
</evidence>
<evidence type="ECO:0000313" key="2">
    <source>
        <dbReference type="Proteomes" id="UP000245081"/>
    </source>
</evidence>
<dbReference type="SUPFAM" id="SSF53448">
    <property type="entry name" value="Nucleotide-diphospho-sugar transferases"/>
    <property type="match status" value="1"/>
</dbReference>
<sequence>MERFLNIYYRHVHIKADKTSRDPSKSRPEWFTHEACFRNLLTTIQSDPMGSRVRLTVVYDGQVDDFMDDFVSRYYANESLGIGVQFIRGGSDRNSGLITLAMAHQAALPPHDLIYFLENDYLHQPGWVSKIFELYDSGLKFDYVSLYDHRDKYMYAMYAELQSKIVHTKTHHWRTAPSSCGSFMFEKAVLNQDYDVLALGIPDFYFFSKLIGERGRVLLTPIPGLATHCMEGYLSPTVNWQQFLY</sequence>
<dbReference type="OrthoDB" id="9152266at2"/>
<dbReference type="EMBL" id="BDOQ01000023">
    <property type="protein sequence ID" value="GBG15956.1"/>
    <property type="molecule type" value="Genomic_DNA"/>
</dbReference>
<dbReference type="AlphaFoldDB" id="A0A2R5FCN5"/>
<gene>
    <name evidence="1" type="ORF">NMK_3576</name>
</gene>
<name>A0A2R5FCN5_9PROT</name>